<dbReference type="AlphaFoldDB" id="A0A3Q2DTT7"/>
<dbReference type="InterPro" id="IPR006703">
    <property type="entry name" value="G_AIG1"/>
</dbReference>
<dbReference type="CDD" id="cd01852">
    <property type="entry name" value="AIG1"/>
    <property type="match status" value="1"/>
</dbReference>
<feature type="chain" id="PRO_5018608391" description="AIG1-type G domain-containing protein" evidence="5">
    <location>
        <begin position="28"/>
        <end position="341"/>
    </location>
</feature>
<dbReference type="PROSITE" id="PS51720">
    <property type="entry name" value="G_AIG1"/>
    <property type="match status" value="1"/>
</dbReference>
<feature type="domain" description="AIG1-type G" evidence="6">
    <location>
        <begin position="39"/>
        <end position="239"/>
    </location>
</feature>
<sequence>AQTHYGENSFQPLGSYLLLFLSKLSFGSSVTGDKDKWTNECLRIVLIGKTGCGKSSSGNTILGRKEFEADISQKSITKNCKKSMGEVEGRPVAVVDTPGLFDDSLTQEEVQLELVKCLSLLAPGPHVFLVVVPIGGRLTPEEKQTLKLIKEGFGGNSEKYTIILFTRGDMIKDKQSIDDYVEKNCDDSFKKIIDDCGGYHMFDNNDTQNRRQVIELIRKIDNLVAKNGCFTNEMLQEAETEKEEMERKMKEEREIEKKLQQAEEEKIKEHVRRTKEEAKWKDEKEWLLGEHGGSLLLRLLALFSFISNESLKYLITCFQMIWLLALQEEANLETKDVDGGF</sequence>
<dbReference type="Proteomes" id="UP000265020">
    <property type="component" value="Unassembled WGS sequence"/>
</dbReference>
<keyword evidence="3" id="KW-0342">GTP-binding</keyword>
<dbReference type="FunFam" id="3.40.50.300:FF:000366">
    <property type="entry name" value="GTPase, IMAP family member 2"/>
    <property type="match status" value="1"/>
</dbReference>
<dbReference type="PANTHER" id="PTHR10903:SF188">
    <property type="entry name" value="GTPASE IMAP FAMILY MEMBER 2-LIKE-RELATED"/>
    <property type="match status" value="1"/>
</dbReference>
<comment type="similarity">
    <text evidence="1">Belongs to the TRAFAC class TrmE-Era-EngA-EngB-Septin-like GTPase superfamily. AIG1/Toc34/Toc159-like paraseptin GTPase family. IAN subfamily.</text>
</comment>
<keyword evidence="5" id="KW-0732">Signal</keyword>
<feature type="signal peptide" evidence="5">
    <location>
        <begin position="1"/>
        <end position="27"/>
    </location>
</feature>
<dbReference type="SUPFAM" id="SSF52540">
    <property type="entry name" value="P-loop containing nucleoside triphosphate hydrolases"/>
    <property type="match status" value="1"/>
</dbReference>
<organism evidence="7 8">
    <name type="scientific">Cyprinodon variegatus</name>
    <name type="common">Sheepshead minnow</name>
    <dbReference type="NCBI Taxonomy" id="28743"/>
    <lineage>
        <taxon>Eukaryota</taxon>
        <taxon>Metazoa</taxon>
        <taxon>Chordata</taxon>
        <taxon>Craniata</taxon>
        <taxon>Vertebrata</taxon>
        <taxon>Euteleostomi</taxon>
        <taxon>Actinopterygii</taxon>
        <taxon>Neopterygii</taxon>
        <taxon>Teleostei</taxon>
        <taxon>Neoteleostei</taxon>
        <taxon>Acanthomorphata</taxon>
        <taxon>Ovalentaria</taxon>
        <taxon>Atherinomorphae</taxon>
        <taxon>Cyprinodontiformes</taxon>
        <taxon>Cyprinodontidae</taxon>
        <taxon>Cyprinodon</taxon>
    </lineage>
</organism>
<keyword evidence="2" id="KW-0547">Nucleotide-binding</keyword>
<keyword evidence="8" id="KW-1185">Reference proteome</keyword>
<evidence type="ECO:0000256" key="4">
    <source>
        <dbReference type="SAM" id="Coils"/>
    </source>
</evidence>
<dbReference type="Pfam" id="PF04548">
    <property type="entry name" value="AIG1"/>
    <property type="match status" value="1"/>
</dbReference>
<dbReference type="PANTHER" id="PTHR10903">
    <property type="entry name" value="GTPASE, IMAP FAMILY MEMBER-RELATED"/>
    <property type="match status" value="1"/>
</dbReference>
<dbReference type="OMA" id="HYGENSF"/>
<accession>A0A3Q2DTT7</accession>
<dbReference type="Ensembl" id="ENSCVAT00000009658.1">
    <property type="protein sequence ID" value="ENSCVAP00000022289.1"/>
    <property type="gene ID" value="ENSCVAG00000004881.1"/>
</dbReference>
<evidence type="ECO:0000256" key="5">
    <source>
        <dbReference type="SAM" id="SignalP"/>
    </source>
</evidence>
<evidence type="ECO:0000259" key="6">
    <source>
        <dbReference type="PROSITE" id="PS51720"/>
    </source>
</evidence>
<dbReference type="InterPro" id="IPR045058">
    <property type="entry name" value="GIMA/IAN/Toc"/>
</dbReference>
<keyword evidence="4" id="KW-0175">Coiled coil</keyword>
<evidence type="ECO:0000313" key="7">
    <source>
        <dbReference type="Ensembl" id="ENSCVAP00000022289.1"/>
    </source>
</evidence>
<dbReference type="STRING" id="28743.ENSCVAP00000022289"/>
<dbReference type="GeneTree" id="ENSGT01120000271858"/>
<protein>
    <recommendedName>
        <fullName evidence="6">AIG1-type G domain-containing protein</fullName>
    </recommendedName>
</protein>
<name>A0A3Q2DTT7_CYPVA</name>
<dbReference type="GO" id="GO:0005525">
    <property type="term" value="F:GTP binding"/>
    <property type="evidence" value="ECO:0007669"/>
    <property type="project" value="UniProtKB-KW"/>
</dbReference>
<dbReference type="InterPro" id="IPR027417">
    <property type="entry name" value="P-loop_NTPase"/>
</dbReference>
<feature type="coiled-coil region" evidence="4">
    <location>
        <begin position="231"/>
        <end position="272"/>
    </location>
</feature>
<evidence type="ECO:0000256" key="1">
    <source>
        <dbReference type="ARBA" id="ARBA00008535"/>
    </source>
</evidence>
<proteinExistence type="inferred from homology"/>
<dbReference type="Gene3D" id="3.40.50.300">
    <property type="entry name" value="P-loop containing nucleotide triphosphate hydrolases"/>
    <property type="match status" value="1"/>
</dbReference>
<reference evidence="7" key="2">
    <citation type="submission" date="2025-09" db="UniProtKB">
        <authorList>
            <consortium name="Ensembl"/>
        </authorList>
    </citation>
    <scope>IDENTIFICATION</scope>
</reference>
<reference evidence="7" key="1">
    <citation type="submission" date="2025-08" db="UniProtKB">
        <authorList>
            <consortium name="Ensembl"/>
        </authorList>
    </citation>
    <scope>IDENTIFICATION</scope>
</reference>
<evidence type="ECO:0000313" key="8">
    <source>
        <dbReference type="Proteomes" id="UP000265020"/>
    </source>
</evidence>
<evidence type="ECO:0000256" key="3">
    <source>
        <dbReference type="ARBA" id="ARBA00023134"/>
    </source>
</evidence>
<evidence type="ECO:0000256" key="2">
    <source>
        <dbReference type="ARBA" id="ARBA00022741"/>
    </source>
</evidence>